<organism evidence="3 4">
    <name type="scientific">Metallosphaera hakonensis JCM 8857 = DSM 7519</name>
    <dbReference type="NCBI Taxonomy" id="1293036"/>
    <lineage>
        <taxon>Archaea</taxon>
        <taxon>Thermoproteota</taxon>
        <taxon>Thermoprotei</taxon>
        <taxon>Sulfolobales</taxon>
        <taxon>Sulfolobaceae</taxon>
        <taxon>Metallosphaera</taxon>
    </lineage>
</organism>
<keyword evidence="4" id="KW-1185">Reference proteome</keyword>
<dbReference type="OrthoDB" id="10943at2157"/>
<evidence type="ECO:0000313" key="4">
    <source>
        <dbReference type="Proteomes" id="UP000247586"/>
    </source>
</evidence>
<reference evidence="3 4" key="1">
    <citation type="submission" date="2018-05" db="EMBL/GenBank/DDBJ databases">
        <title>Complete Genome Sequences of Extremely Thermoacidophilic, Metal-Mobilizing Type-Strain Members of the Archaeal Family Sulfolobaceae: Acidianus brierleyi DSM-1651T, Acidianus sulfidivorans DSM-18786T, Metallosphaera hakonensis DSM-7519T, and Metallosphaera prunae DSM-10039T.</title>
        <authorList>
            <person name="Counts J.A."/>
            <person name="Kelly R.M."/>
        </authorList>
    </citation>
    <scope>NUCLEOTIDE SEQUENCE [LARGE SCALE GENOMIC DNA]</scope>
    <source>
        <strain evidence="3 4">HO1-1</strain>
    </source>
</reference>
<feature type="domain" description="NFACT RNA-binding" evidence="2">
    <location>
        <begin position="389"/>
        <end position="498"/>
    </location>
</feature>
<dbReference type="GO" id="GO:0072344">
    <property type="term" value="P:rescue of stalled ribosome"/>
    <property type="evidence" value="ECO:0007669"/>
    <property type="project" value="TreeGrafter"/>
</dbReference>
<sequence length="597" mass="68309">MSLKLSRKLSMSYVDLIAWLAENRKRLEGCRIDNIFSTAKTGLFIFVIHCANGDQQLIIEPGKRVHFTRFNRERQLNSKAKMLRELIRGQLIKSVNLIEGERILKFQLSNSLLYVELLPKGILVVTDEEGKIKFVTEERRFKDRTMRPGEVYVLPPTQTPLKDEEIASLLKKGSLSRILGIPQEFVNVLGLRADSMNQLTVIKEKLREIMNNIEQGKIHPCLIPEQTFWPVQFPGCVQRSNYDEVLDEYFTNLEKTDLSNAVDEGEVKKLDATISKLLETLDETRREAETLRQKGRLIMENYTLVENKLKENSKEIEINGVKLDLDPKISITKNATIYFEKAKELENKIKRTQEAIKELEMRRDELLSKTKAEVEASKLIIRKKEWYEKYHWSFTTNGYLVIAGRDIDQNESLVKKMLEDKDIFLHADIQGAPSTIIKNPEGIQEKDIIDAALIAASYSKAWKIGLGSVDVFWVYGEQVSKSPPAGEYLPKGSFMIYGKKNYIKNVKLELGLGVNTEEGVRIEVGPPDVISRRCRPYVVLVPGDTELEKLSDRISKIFARSIGVHTLKVLKDEIIRMIPGKSKLKSTSEHQSQDNAI</sequence>
<dbReference type="KEGG" id="mhk:DFR87_06025"/>
<dbReference type="Pfam" id="PF05670">
    <property type="entry name" value="NFACT-R_1"/>
    <property type="match status" value="1"/>
</dbReference>
<dbReference type="InterPro" id="IPR008532">
    <property type="entry name" value="NFACT_RNA-bd"/>
</dbReference>
<evidence type="ECO:0000256" key="1">
    <source>
        <dbReference type="SAM" id="Coils"/>
    </source>
</evidence>
<reference evidence="4" key="3">
    <citation type="submission" date="2020-03" db="EMBL/GenBank/DDBJ databases">
        <title>Sequencing and Assembly of Multiple Reported Metal-Biooxidizing Members of the Extremely Thermoacidophilic Archaeal Family Sulfolobaceae.</title>
        <authorList>
            <person name="Counts J.A."/>
            <person name="Kelly R.M."/>
        </authorList>
    </citation>
    <scope>NUCLEOTIDE SEQUENCE [LARGE SCALE GENOMIC DNA]</scope>
    <source>
        <strain evidence="4">HO1-1</strain>
    </source>
</reference>
<dbReference type="Proteomes" id="UP000247586">
    <property type="component" value="Chromosome"/>
</dbReference>
<dbReference type="PANTHER" id="PTHR15239">
    <property type="entry name" value="NUCLEAR EXPORT MEDIATOR FACTOR NEMF"/>
    <property type="match status" value="1"/>
</dbReference>
<reference evidence="4" key="2">
    <citation type="submission" date="2020-03" db="EMBL/GenBank/DDBJ databases">
        <title>Complete Genome Sequences of Extremely Thermoacidophilic, Metal-Mobilizing Type-Strain Members of the Archaeal Family Sulfolobaceae: Acidianus brierleyi DSM-1651T, Acidianus sulfidivorans DSM-18786T, Metallosphaera hakonensis DSM-7519T, and Metallosphaera prunae DSM-10039T.</title>
        <authorList>
            <person name="Counts J.A."/>
            <person name="Kelly R.M."/>
        </authorList>
    </citation>
    <scope>NUCLEOTIDE SEQUENCE [LARGE SCALE GENOMIC DNA]</scope>
    <source>
        <strain evidence="4">HO1-1</strain>
    </source>
</reference>
<proteinExistence type="predicted"/>
<evidence type="ECO:0000313" key="3">
    <source>
        <dbReference type="EMBL" id="AWR99339.1"/>
    </source>
</evidence>
<dbReference type="GO" id="GO:0043023">
    <property type="term" value="F:ribosomal large subunit binding"/>
    <property type="evidence" value="ECO:0007669"/>
    <property type="project" value="TreeGrafter"/>
</dbReference>
<dbReference type="PANTHER" id="PTHR15239:SF6">
    <property type="entry name" value="RIBOSOME QUALITY CONTROL COMPLEX SUBUNIT NEMF"/>
    <property type="match status" value="1"/>
</dbReference>
<gene>
    <name evidence="3" type="ORF">DFR87_06025</name>
</gene>
<feature type="coiled-coil region" evidence="1">
    <location>
        <begin position="335"/>
        <end position="369"/>
    </location>
</feature>
<dbReference type="AlphaFoldDB" id="A0A2U9ITG1"/>
<dbReference type="Pfam" id="PF05833">
    <property type="entry name" value="NFACT_N"/>
    <property type="match status" value="1"/>
</dbReference>
<accession>A0A2U9ITG1</accession>
<dbReference type="STRING" id="1293036.GCA_001315825_02489"/>
<dbReference type="Gene3D" id="2.30.310.10">
    <property type="entry name" value="ibrinogen binding protein from staphylococcus aureus domain"/>
    <property type="match status" value="1"/>
</dbReference>
<dbReference type="InterPro" id="IPR051608">
    <property type="entry name" value="RQC_Subunit_NEMF"/>
</dbReference>
<feature type="coiled-coil region" evidence="1">
    <location>
        <begin position="267"/>
        <end position="294"/>
    </location>
</feature>
<dbReference type="GO" id="GO:0000049">
    <property type="term" value="F:tRNA binding"/>
    <property type="evidence" value="ECO:0007669"/>
    <property type="project" value="TreeGrafter"/>
</dbReference>
<protein>
    <submittedName>
        <fullName evidence="3">RNA-binding protein</fullName>
    </submittedName>
</protein>
<evidence type="ECO:0000259" key="2">
    <source>
        <dbReference type="Pfam" id="PF05670"/>
    </source>
</evidence>
<dbReference type="EMBL" id="CP029287">
    <property type="protein sequence ID" value="AWR99339.1"/>
    <property type="molecule type" value="Genomic_DNA"/>
</dbReference>
<name>A0A2U9ITG1_9CREN</name>
<keyword evidence="1" id="KW-0175">Coiled coil</keyword>
<dbReference type="GO" id="GO:1990112">
    <property type="term" value="C:RQC complex"/>
    <property type="evidence" value="ECO:0007669"/>
    <property type="project" value="TreeGrafter"/>
</dbReference>